<keyword evidence="5" id="KW-0946">Virion</keyword>
<comment type="similarity">
    <text evidence="2">Belongs to the microviridae F protein family.</text>
</comment>
<comment type="subcellular location">
    <subcellularLocation>
        <location evidence="1">Virion</location>
    </subcellularLocation>
</comment>
<keyword evidence="3" id="KW-1140">T=1 icosahedral capsid protein</keyword>
<accession>A0A8F5MKF1</accession>
<organism evidence="6">
    <name type="scientific">Microvirus mar55</name>
    <dbReference type="NCBI Taxonomy" id="2851191"/>
    <lineage>
        <taxon>Viruses</taxon>
        <taxon>Monodnaviria</taxon>
        <taxon>Sangervirae</taxon>
        <taxon>Phixviricota</taxon>
        <taxon>Malgrandaviricetes</taxon>
        <taxon>Petitvirales</taxon>
        <taxon>Microviridae</taxon>
    </lineage>
</organism>
<dbReference type="InterPro" id="IPR016184">
    <property type="entry name" value="Capsid/spike_ssDNA_virus"/>
</dbReference>
<sequence>MGIFSKSNQPDPKVKRNTFDLSFQNNLTLDFGTLYPCFCKEVIPGDTFKIDVAFGLRFLPLAFPIQTKMRADVHFFYVRNRNLWKDWPNFIGMTGSNDYVPPYIPYKKVCKTGGLGDYLGLPTTVVGNNQKNVPFTATPSVYPADYWLAMQNAVSNYGASSANFLIGEASSSTGELPPEVACFPVFYGSDPYCSYFAINSTSVGVIPKGAQIQVAFSKCDVSNPVFYLLRSDAGAIDYFKSGTLWRNVPGVSVGSYNPSSKILTFDVLSDIPAGVISRLAIFSADNMPVEEFAGVGELPSEVLPTNVKVTSIYTIVPDYNVLEADSNGVYADAMPNVSALPFRAYESIYNAFYRDQRNNPYLVDGVNDPNVYLPTKDGGIDVNEYVFHRRNWEQDFLTSAVPSPQQGIAPLVGITSTGVATFSDDGQTYSVQLETADDGDTVTGAKMSENLPSSVARSVVDIANQGISINDFRGVNALQRWLETNMRRGLKYKDQILSHFGVDVSYAELDMPEFIGGCSQMVDIQQINQTSETNSDPLGSYAGQAAAVGGNNHTISNYCDEHGFIIGIVSVVPVPCYSQLLPKYFLKTNPLDHFFPEFGHLGMQAIPYREVCPLQLLYSRQGAAALNGTFGYQRAWYEYLASTDEVHGLFRTSLRHFLLGRVYNTVPSLNEDFLTVNSDQLNDVFTVTETTDEQGNTVPLTPILGQLHFKVVAKRPIPRFGVPRLE</sequence>
<evidence type="ECO:0000313" key="6">
    <source>
        <dbReference type="EMBL" id="QXN75260.1"/>
    </source>
</evidence>
<evidence type="ECO:0000256" key="5">
    <source>
        <dbReference type="ARBA" id="ARBA00022844"/>
    </source>
</evidence>
<dbReference type="EMBL" id="MZ089801">
    <property type="protein sequence ID" value="QXN75260.1"/>
    <property type="molecule type" value="Genomic_DNA"/>
</dbReference>
<protein>
    <submittedName>
        <fullName evidence="6">Major capsid protein</fullName>
    </submittedName>
</protein>
<proteinExistence type="inferred from homology"/>
<evidence type="ECO:0000256" key="1">
    <source>
        <dbReference type="ARBA" id="ARBA00004328"/>
    </source>
</evidence>
<evidence type="ECO:0000256" key="3">
    <source>
        <dbReference type="ARBA" id="ARBA00022431"/>
    </source>
</evidence>
<keyword evidence="4" id="KW-0167">Capsid protein</keyword>
<dbReference type="Pfam" id="PF02305">
    <property type="entry name" value="Phage_F"/>
    <property type="match status" value="2"/>
</dbReference>
<reference evidence="6" key="1">
    <citation type="submission" date="2021-04" db="EMBL/GenBank/DDBJ databases">
        <title>Genomes of microviruses identified in yellow-bellied marmot fecal samples.</title>
        <authorList>
            <person name="Varsani A."/>
            <person name="Kraberger S."/>
            <person name="Chatterjee A."/>
            <person name="Richet C."/>
            <person name="Fontenele R.S."/>
            <person name="Schmidlin K."/>
            <person name="Blumstein D.T."/>
        </authorList>
    </citation>
    <scope>NUCLEOTIDE SEQUENCE</scope>
    <source>
        <strain evidence="6">Mar55</strain>
    </source>
</reference>
<dbReference type="SUPFAM" id="SSF88645">
    <property type="entry name" value="ssDNA viruses"/>
    <property type="match status" value="2"/>
</dbReference>
<dbReference type="Gene3D" id="2.60.169.10">
    <property type="entry name" value="Microviridae F protein"/>
    <property type="match status" value="2"/>
</dbReference>
<name>A0A8F5MKF1_9VIRU</name>
<evidence type="ECO:0000256" key="2">
    <source>
        <dbReference type="ARBA" id="ARBA00009963"/>
    </source>
</evidence>
<dbReference type="GO" id="GO:0039615">
    <property type="term" value="C:T=1 icosahedral viral capsid"/>
    <property type="evidence" value="ECO:0007669"/>
    <property type="project" value="UniProtKB-KW"/>
</dbReference>
<evidence type="ECO:0000256" key="4">
    <source>
        <dbReference type="ARBA" id="ARBA00022561"/>
    </source>
</evidence>
<dbReference type="InterPro" id="IPR037002">
    <property type="entry name" value="Microviridae_protein_F_sf"/>
</dbReference>
<dbReference type="InterPro" id="IPR003514">
    <property type="entry name" value="Microviridae_protein_F"/>
</dbReference>
<dbReference type="GO" id="GO:0005198">
    <property type="term" value="F:structural molecule activity"/>
    <property type="evidence" value="ECO:0007669"/>
    <property type="project" value="InterPro"/>
</dbReference>